<feature type="transmembrane region" description="Helical" evidence="2">
    <location>
        <begin position="12"/>
        <end position="31"/>
    </location>
</feature>
<dbReference type="InterPro" id="IPR011055">
    <property type="entry name" value="Dup_hybrid_motif"/>
</dbReference>
<sequence length="460" mass="51194">MRGRRGRGSGVVGIFFLAVIVVLAGCGYYLYTSKIFERNAPVINLSNQIYWNLKSSIPLIIKDDTGIKSAKVSLSDGSKKINLIDTKFDIIKPEVKLEISLPKGTLLDKSANYQLEIEANDVSKWNFFTGNKLDALINVAVDTQRPDIYVLNQSYKITRGGAAAVVFRASDEMLKELYIETNAKKQFKVTPFHKDGYYASLVAWPASEDSFSAYVIAKDMAGNENRTRIKYYLQDKKYKVSNIALNDEFLGGKITDLVNRYAQDPSQIQGVAKFKFVNETLRNQSEGAIGSKTKDVLEDSLNKFFLKPFYPLKNGQAVASFGDHRFYSMNKEPVSESWHLGLDLASIAGAPIIASNDGEVVFADEDGIYGLGVAVYHGFGLYSLYAHCSSSNVKVGDKVKAGEVIAHTGSSGLAFGDHLHFGVIIQGVEVRPEEWMDKKWMEDNIYKILENSRKSIDSRK</sequence>
<evidence type="ECO:0000313" key="5">
    <source>
        <dbReference type="Proteomes" id="UP000069632"/>
    </source>
</evidence>
<keyword evidence="2" id="KW-1133">Transmembrane helix</keyword>
<dbReference type="OrthoDB" id="9765786at2"/>
<dbReference type="Gene3D" id="2.70.70.10">
    <property type="entry name" value="Glucose Permease (Domain IIA)"/>
    <property type="match status" value="1"/>
</dbReference>
<dbReference type="PROSITE" id="PS51257">
    <property type="entry name" value="PROKAR_LIPOPROTEIN"/>
    <property type="match status" value="1"/>
</dbReference>
<organism evidence="4 5">
    <name type="scientific">Campylobacter geochelonis</name>
    <dbReference type="NCBI Taxonomy" id="1780362"/>
    <lineage>
        <taxon>Bacteria</taxon>
        <taxon>Pseudomonadati</taxon>
        <taxon>Campylobacterota</taxon>
        <taxon>Epsilonproteobacteria</taxon>
        <taxon>Campylobacterales</taxon>
        <taxon>Campylobacteraceae</taxon>
        <taxon>Campylobacter</taxon>
    </lineage>
</organism>
<dbReference type="EMBL" id="FIZP01000021">
    <property type="protein sequence ID" value="CZE49415.1"/>
    <property type="molecule type" value="Genomic_DNA"/>
</dbReference>
<dbReference type="PANTHER" id="PTHR21666">
    <property type="entry name" value="PEPTIDASE-RELATED"/>
    <property type="match status" value="1"/>
</dbReference>
<dbReference type="CDD" id="cd12797">
    <property type="entry name" value="M23_peptidase"/>
    <property type="match status" value="1"/>
</dbReference>
<dbReference type="Pfam" id="PF01551">
    <property type="entry name" value="Peptidase_M23"/>
    <property type="match status" value="1"/>
</dbReference>
<reference evidence="4 5" key="1">
    <citation type="submission" date="2016-02" db="EMBL/GenBank/DDBJ databases">
        <authorList>
            <consortium name="Pathogen Informatics"/>
        </authorList>
    </citation>
    <scope>NUCLEOTIDE SEQUENCE [LARGE SCALE GENOMIC DNA]</scope>
    <source>
        <strain evidence="4 5">RC20</strain>
    </source>
</reference>
<keyword evidence="5" id="KW-1185">Reference proteome</keyword>
<dbReference type="InterPro" id="IPR050570">
    <property type="entry name" value="Cell_wall_metabolism_enzyme"/>
</dbReference>
<dbReference type="PANTHER" id="PTHR21666:SF289">
    <property type="entry name" value="L-ALA--D-GLU ENDOPEPTIDASE"/>
    <property type="match status" value="1"/>
</dbReference>
<evidence type="ECO:0000313" key="4">
    <source>
        <dbReference type="EMBL" id="CZE49415.1"/>
    </source>
</evidence>
<protein>
    <submittedName>
        <fullName evidence="4">Peptidase M23B</fullName>
    </submittedName>
</protein>
<dbReference type="GO" id="GO:0004222">
    <property type="term" value="F:metalloendopeptidase activity"/>
    <property type="evidence" value="ECO:0007669"/>
    <property type="project" value="TreeGrafter"/>
</dbReference>
<accession>A0A128EKD9</accession>
<gene>
    <name evidence="4" type="primary">envC</name>
    <name evidence="4" type="ORF">ERS672216_01902</name>
</gene>
<keyword evidence="1" id="KW-0732">Signal</keyword>
<name>A0A128EKD9_9BACT</name>
<dbReference type="Proteomes" id="UP000069632">
    <property type="component" value="Unassembled WGS sequence"/>
</dbReference>
<evidence type="ECO:0000259" key="3">
    <source>
        <dbReference type="Pfam" id="PF01551"/>
    </source>
</evidence>
<keyword evidence="2" id="KW-0812">Transmembrane</keyword>
<evidence type="ECO:0000256" key="1">
    <source>
        <dbReference type="ARBA" id="ARBA00022729"/>
    </source>
</evidence>
<dbReference type="InterPro" id="IPR016047">
    <property type="entry name" value="M23ase_b-sheet_dom"/>
</dbReference>
<evidence type="ECO:0000256" key="2">
    <source>
        <dbReference type="SAM" id="Phobius"/>
    </source>
</evidence>
<dbReference type="SUPFAM" id="SSF51261">
    <property type="entry name" value="Duplicated hybrid motif"/>
    <property type="match status" value="1"/>
</dbReference>
<proteinExistence type="predicted"/>
<dbReference type="AlphaFoldDB" id="A0A128EKD9"/>
<keyword evidence="2" id="KW-0472">Membrane</keyword>
<dbReference type="RefSeq" id="WP_075540602.1">
    <property type="nucleotide sequence ID" value="NZ_CP053844.1"/>
</dbReference>
<feature type="domain" description="M23ase beta-sheet core" evidence="3">
    <location>
        <begin position="339"/>
        <end position="432"/>
    </location>
</feature>